<evidence type="ECO:0000313" key="3">
    <source>
        <dbReference type="EMBL" id="MDT7846998.1"/>
    </source>
</evidence>
<reference evidence="4" key="1">
    <citation type="submission" date="2023-07" db="EMBL/GenBank/DDBJ databases">
        <title>Draft genome sequence of the endophytic actinobacterium Streptomyces justiciae WPN32, a potential antibiotic producer.</title>
        <authorList>
            <person name="Yasawong M."/>
            <person name="Pana W."/>
            <person name="Ganta P."/>
            <person name="Santapan N."/>
            <person name="Songngamsuk T."/>
            <person name="Phatcharaharikarn M."/>
            <person name="Kerdtoob S."/>
            <person name="Nantapong N."/>
        </authorList>
    </citation>
    <scope>NUCLEOTIDE SEQUENCE [LARGE SCALE GENOMIC DNA]</scope>
    <source>
        <strain evidence="4">WPN32</strain>
    </source>
</reference>
<keyword evidence="4" id="KW-1185">Reference proteome</keyword>
<name>A0ABU3M6N3_9ACTN</name>
<evidence type="ECO:0000256" key="1">
    <source>
        <dbReference type="ARBA" id="ARBA00022729"/>
    </source>
</evidence>
<dbReference type="Proteomes" id="UP001257948">
    <property type="component" value="Unassembled WGS sequence"/>
</dbReference>
<feature type="domain" description="DUF4352" evidence="2">
    <location>
        <begin position="1"/>
        <end position="78"/>
    </location>
</feature>
<dbReference type="Gene3D" id="2.60.40.1240">
    <property type="match status" value="1"/>
</dbReference>
<evidence type="ECO:0000259" key="2">
    <source>
        <dbReference type="Pfam" id="PF11611"/>
    </source>
</evidence>
<sequence length="83" mass="8834">MENIGTRAQTFDGSAQTLIGADDRRYSADATAAIYLEDSQSFLTQVNPGNAVDGIVVFDISLDATLVGIELHDSLFSGVPRLT</sequence>
<accession>A0ABU3M6N3</accession>
<dbReference type="InterPro" id="IPR029051">
    <property type="entry name" value="DUF4352"/>
</dbReference>
<organism evidence="3 4">
    <name type="scientific">Streptomyces justiciae</name>
    <dbReference type="NCBI Taxonomy" id="2780140"/>
    <lineage>
        <taxon>Bacteria</taxon>
        <taxon>Bacillati</taxon>
        <taxon>Actinomycetota</taxon>
        <taxon>Actinomycetes</taxon>
        <taxon>Kitasatosporales</taxon>
        <taxon>Streptomycetaceae</taxon>
        <taxon>Streptomyces</taxon>
    </lineage>
</organism>
<protein>
    <submittedName>
        <fullName evidence="3">DUF4352 domain-containing protein</fullName>
    </submittedName>
</protein>
<gene>
    <name evidence="3" type="ORF">RQC66_40400</name>
</gene>
<evidence type="ECO:0000313" key="4">
    <source>
        <dbReference type="Proteomes" id="UP001257948"/>
    </source>
</evidence>
<dbReference type="InterPro" id="IPR029050">
    <property type="entry name" value="Immunoprotect_excell_Ig-like"/>
</dbReference>
<keyword evidence="1" id="KW-0732">Signal</keyword>
<proteinExistence type="predicted"/>
<comment type="caution">
    <text evidence="3">The sequence shown here is derived from an EMBL/GenBank/DDBJ whole genome shotgun (WGS) entry which is preliminary data.</text>
</comment>
<dbReference type="Pfam" id="PF11611">
    <property type="entry name" value="DUF4352"/>
    <property type="match status" value="1"/>
</dbReference>
<dbReference type="RefSeq" id="WP_314207213.1">
    <property type="nucleotide sequence ID" value="NZ_JAVTLL010000042.1"/>
</dbReference>
<dbReference type="EMBL" id="JAVTLL010000042">
    <property type="protein sequence ID" value="MDT7846998.1"/>
    <property type="molecule type" value="Genomic_DNA"/>
</dbReference>